<evidence type="ECO:0000256" key="1">
    <source>
        <dbReference type="ARBA" id="ARBA00038101"/>
    </source>
</evidence>
<feature type="compositionally biased region" description="Low complexity" evidence="2">
    <location>
        <begin position="522"/>
        <end position="537"/>
    </location>
</feature>
<feature type="region of interest" description="Disordered" evidence="2">
    <location>
        <begin position="207"/>
        <end position="228"/>
    </location>
</feature>
<feature type="region of interest" description="Disordered" evidence="2">
    <location>
        <begin position="703"/>
        <end position="750"/>
    </location>
</feature>
<comment type="similarity">
    <text evidence="1">Belongs to the sel-1 family.</text>
</comment>
<reference evidence="3" key="1">
    <citation type="submission" date="2021-01" db="EMBL/GenBank/DDBJ databases">
        <authorList>
            <person name="Corre E."/>
            <person name="Pelletier E."/>
            <person name="Niang G."/>
            <person name="Scheremetjew M."/>
            <person name="Finn R."/>
            <person name="Kale V."/>
            <person name="Holt S."/>
            <person name="Cochrane G."/>
            <person name="Meng A."/>
            <person name="Brown T."/>
            <person name="Cohen L."/>
        </authorList>
    </citation>
    <scope>NUCLEOTIDE SEQUENCE</scope>
    <source>
        <strain evidence="3">CCMP1510</strain>
    </source>
</reference>
<feature type="compositionally biased region" description="Low complexity" evidence="2">
    <location>
        <begin position="210"/>
        <end position="225"/>
    </location>
</feature>
<feature type="compositionally biased region" description="Acidic residues" evidence="2">
    <location>
        <begin position="736"/>
        <end position="750"/>
    </location>
</feature>
<evidence type="ECO:0000313" key="3">
    <source>
        <dbReference type="EMBL" id="CAE0362962.1"/>
    </source>
</evidence>
<feature type="compositionally biased region" description="Polar residues" evidence="2">
    <location>
        <begin position="717"/>
        <end position="731"/>
    </location>
</feature>
<feature type="compositionally biased region" description="Acidic residues" evidence="2">
    <location>
        <begin position="1023"/>
        <end position="1032"/>
    </location>
</feature>
<dbReference type="SMART" id="SM00671">
    <property type="entry name" value="SEL1"/>
    <property type="match status" value="3"/>
</dbReference>
<feature type="compositionally biased region" description="Polar residues" evidence="2">
    <location>
        <begin position="651"/>
        <end position="660"/>
    </location>
</feature>
<feature type="region of interest" description="Disordered" evidence="2">
    <location>
        <begin position="1093"/>
        <end position="1129"/>
    </location>
</feature>
<feature type="region of interest" description="Disordered" evidence="2">
    <location>
        <begin position="875"/>
        <end position="994"/>
    </location>
</feature>
<feature type="compositionally biased region" description="Basic residues" evidence="2">
    <location>
        <begin position="569"/>
        <end position="581"/>
    </location>
</feature>
<dbReference type="Pfam" id="PF08238">
    <property type="entry name" value="Sel1"/>
    <property type="match status" value="5"/>
</dbReference>
<feature type="region of interest" description="Disordered" evidence="2">
    <location>
        <begin position="277"/>
        <end position="297"/>
    </location>
</feature>
<organism evidence="3">
    <name type="scientific">Aureoumbra lagunensis</name>
    <dbReference type="NCBI Taxonomy" id="44058"/>
    <lineage>
        <taxon>Eukaryota</taxon>
        <taxon>Sar</taxon>
        <taxon>Stramenopiles</taxon>
        <taxon>Ochrophyta</taxon>
        <taxon>Pelagophyceae</taxon>
        <taxon>Pelagomonadales</taxon>
        <taxon>Aureoumbra</taxon>
    </lineage>
</organism>
<dbReference type="EMBL" id="HBIJ01005246">
    <property type="protein sequence ID" value="CAE0362962.1"/>
    <property type="molecule type" value="Transcribed_RNA"/>
</dbReference>
<feature type="region of interest" description="Disordered" evidence="2">
    <location>
        <begin position="831"/>
        <end position="858"/>
    </location>
</feature>
<feature type="region of interest" description="Disordered" evidence="2">
    <location>
        <begin position="522"/>
        <end position="553"/>
    </location>
</feature>
<feature type="compositionally biased region" description="Basic and acidic residues" evidence="2">
    <location>
        <begin position="832"/>
        <end position="851"/>
    </location>
</feature>
<evidence type="ECO:0000256" key="2">
    <source>
        <dbReference type="SAM" id="MobiDB-lite"/>
    </source>
</evidence>
<feature type="region of interest" description="Disordered" evidence="2">
    <location>
        <begin position="1008"/>
        <end position="1050"/>
    </location>
</feature>
<feature type="region of interest" description="Disordered" evidence="2">
    <location>
        <begin position="568"/>
        <end position="600"/>
    </location>
</feature>
<protein>
    <submittedName>
        <fullName evidence="3">Uncharacterized protein</fullName>
    </submittedName>
</protein>
<dbReference type="InterPro" id="IPR006597">
    <property type="entry name" value="Sel1-like"/>
</dbReference>
<feature type="compositionally biased region" description="Polar residues" evidence="2">
    <location>
        <begin position="933"/>
        <end position="943"/>
    </location>
</feature>
<feature type="compositionally biased region" description="Polar residues" evidence="2">
    <location>
        <begin position="894"/>
        <end position="917"/>
    </location>
</feature>
<feature type="region of interest" description="Disordered" evidence="2">
    <location>
        <begin position="651"/>
        <end position="685"/>
    </location>
</feature>
<dbReference type="PANTHER" id="PTHR11102:SF160">
    <property type="entry name" value="ERAD-ASSOCIATED E3 UBIQUITIN-PROTEIN LIGASE COMPONENT HRD3"/>
    <property type="match status" value="1"/>
</dbReference>
<sequence length="1129" mass="123943">MDVGQEEKDDIFAKLKELAQLGRNDEMFRYGCLLISGINEESKDEGLQWILKAAKNKYTDAQYYLYLYYSKNEKKLQEAVYWCNKAANEGHALAQNQLGRMYLDGNGVSVDKRKAAELFQAAASQSDINGMVNLAAALLVGSGVARNPDRAIGLLRKSAKMGDPDALQIIAALETSSLDSPAQLLDHWAKSMRGEKKDINGEQKEKTNLSKNNISSKKSSIQQETKSTRPLSWRLDYSAMKNASRNQVDTEDDRDIHFSTDKLERAAVGLRTGGVDVPDNIIPTDSETTKQNSSTNDDLLGNPTYAHFLVDAKKGDMQAQYWYAQYCMNEARVENHNALLNHSRFIEGIQWLQASANQGFCAACSELGLLYFQQSVPACCIEAAIKNKKLSSSTNGKVQNLSLTSERKILHLDLAIHYLEIAAIKKNETIILFHLGTAYIHKALLINDADSGKRGLFWIERAARAGSEGAASLMARAYMFGADNSEIIPGAVCDFAKAAEWASKIPNGHSLTEKATRMLLYSGGNNENNTTSSSSSEYRQDASGGSDDFRINNEIPAVPTDVPVISAAAKRRKRRKAKQQRQHQEEIDEECTQQQQQHKEQIINTITPASVFGDAVAQAPCAQPGETLTDIFRRHKGVKLIELDSVSSDGITKATSSTVPHRSGRKHREQEESVKPIQDPQAAAEAAERELLRDLEKTKKTTTSILPLTTSKKKKGNQINGVLSNTPNPTVHDNDLENNDQSDDESDDDDELLSLAVQKSSSIRNSAQNTKSLSQASVTLSDLSNEQSSTIFMSSAKPSRDAVVGEEVLLDKDDDNGEWQLTARQKRKARRNVKEESVSTSKDVLENKIPESKTSISEENIEKAAVEIDNGTPTDIVVQKGGANSPQKEIVVDTVSSPKKNDTAVTISSTENENTMSMKEEANCSLPDEGSSAEDTNSLSPLSNVALPKDESSTKEAAIVRRDWADDDSDDEIPIIVAPAPPSNDGDDDRGIPSIAIPEYDDEIIYGGAVEESKSEPPSCPVDPEDFVDEDYGPVPETKEELPDSYGIDYSFDDSDFAAATPETKSSFDYDSAAAVAEAVRREAEDNVIARELSRSMNADEAVQHDDRDWIPAAKKRSRRGKKDKASSS</sequence>
<feature type="compositionally biased region" description="Basic and acidic residues" evidence="2">
    <location>
        <begin position="948"/>
        <end position="964"/>
    </location>
</feature>
<feature type="compositionally biased region" description="Basic residues" evidence="2">
    <location>
        <begin position="1114"/>
        <end position="1123"/>
    </location>
</feature>
<feature type="compositionally biased region" description="Polar residues" evidence="2">
    <location>
        <begin position="283"/>
        <end position="297"/>
    </location>
</feature>
<dbReference type="PANTHER" id="PTHR11102">
    <property type="entry name" value="SEL-1-LIKE PROTEIN"/>
    <property type="match status" value="1"/>
</dbReference>
<dbReference type="InterPro" id="IPR050767">
    <property type="entry name" value="Sel1_AlgK"/>
</dbReference>
<dbReference type="Gene3D" id="1.25.40.10">
    <property type="entry name" value="Tetratricopeptide repeat domain"/>
    <property type="match status" value="2"/>
</dbReference>
<dbReference type="InterPro" id="IPR011990">
    <property type="entry name" value="TPR-like_helical_dom_sf"/>
</dbReference>
<dbReference type="AlphaFoldDB" id="A0A7S3JRY6"/>
<gene>
    <name evidence="3" type="ORF">ALAG00032_LOCUS3703</name>
</gene>
<accession>A0A7S3JRY6</accession>
<name>A0A7S3JRY6_9STRA</name>
<dbReference type="SUPFAM" id="SSF81901">
    <property type="entry name" value="HCP-like"/>
    <property type="match status" value="2"/>
</dbReference>
<proteinExistence type="inferred from homology"/>